<sequence length="119" mass="14084">MKEMFVMALEPKGTPVKCKVLKILFESDEINIEFPDGNCEWYTLSDYELLQESLTIQERRVNNKSFEWIFHKFLKDICVPSEKNKEKQDGCFNALNDYGKEPKISSCKKCWKNFLTEDK</sequence>
<protein>
    <submittedName>
        <fullName evidence="1">Uncharacterized protein</fullName>
    </submittedName>
</protein>
<comment type="caution">
    <text evidence="1">The sequence shown here is derived from an EMBL/GenBank/DDBJ whole genome shotgun (WGS) entry which is preliminary data.</text>
</comment>
<accession>X0ZHT2</accession>
<reference evidence="1" key="1">
    <citation type="journal article" date="2014" name="Front. Microbiol.">
        <title>High frequency of phylogenetically diverse reductive dehalogenase-homologous genes in deep subseafloor sedimentary metagenomes.</title>
        <authorList>
            <person name="Kawai M."/>
            <person name="Futagami T."/>
            <person name="Toyoda A."/>
            <person name="Takaki Y."/>
            <person name="Nishi S."/>
            <person name="Hori S."/>
            <person name="Arai W."/>
            <person name="Tsubouchi T."/>
            <person name="Morono Y."/>
            <person name="Uchiyama I."/>
            <person name="Ito T."/>
            <person name="Fujiyama A."/>
            <person name="Inagaki F."/>
            <person name="Takami H."/>
        </authorList>
    </citation>
    <scope>NUCLEOTIDE SEQUENCE</scope>
    <source>
        <strain evidence="1">Expedition CK06-06</strain>
    </source>
</reference>
<organism evidence="1">
    <name type="scientific">marine sediment metagenome</name>
    <dbReference type="NCBI Taxonomy" id="412755"/>
    <lineage>
        <taxon>unclassified sequences</taxon>
        <taxon>metagenomes</taxon>
        <taxon>ecological metagenomes</taxon>
    </lineage>
</organism>
<proteinExistence type="predicted"/>
<evidence type="ECO:0000313" key="1">
    <source>
        <dbReference type="EMBL" id="GAG68904.1"/>
    </source>
</evidence>
<dbReference type="AlphaFoldDB" id="X0ZHT2"/>
<name>X0ZHT2_9ZZZZ</name>
<gene>
    <name evidence="1" type="ORF">S01H4_20978</name>
</gene>
<dbReference type="EMBL" id="BART01009466">
    <property type="protein sequence ID" value="GAG68904.1"/>
    <property type="molecule type" value="Genomic_DNA"/>
</dbReference>